<organism evidence="5 6">
    <name type="scientific">Lachnospira intestinalis</name>
    <dbReference type="NCBI Taxonomy" id="3133158"/>
    <lineage>
        <taxon>Bacteria</taxon>
        <taxon>Bacillati</taxon>
        <taxon>Bacillota</taxon>
        <taxon>Clostridia</taxon>
        <taxon>Lachnospirales</taxon>
        <taxon>Lachnospiraceae</taxon>
        <taxon>Lachnospira</taxon>
    </lineage>
</organism>
<evidence type="ECO:0000256" key="3">
    <source>
        <dbReference type="ARBA" id="ARBA00023163"/>
    </source>
</evidence>
<dbReference type="PROSITE" id="PS50995">
    <property type="entry name" value="HTH_MARR_2"/>
    <property type="match status" value="1"/>
</dbReference>
<evidence type="ECO:0000313" key="5">
    <source>
        <dbReference type="EMBL" id="MEQ2554449.1"/>
    </source>
</evidence>
<accession>A0ABV1H423</accession>
<dbReference type="PRINTS" id="PR00598">
    <property type="entry name" value="HTHMARR"/>
</dbReference>
<gene>
    <name evidence="5" type="ORF">WMO37_05370</name>
</gene>
<dbReference type="Gene3D" id="1.10.10.10">
    <property type="entry name" value="Winged helix-like DNA-binding domain superfamily/Winged helix DNA-binding domain"/>
    <property type="match status" value="1"/>
</dbReference>
<dbReference type="InterPro" id="IPR000835">
    <property type="entry name" value="HTH_MarR-typ"/>
</dbReference>
<dbReference type="InterPro" id="IPR036390">
    <property type="entry name" value="WH_DNA-bd_sf"/>
</dbReference>
<keyword evidence="3" id="KW-0804">Transcription</keyword>
<dbReference type="InterPro" id="IPR036388">
    <property type="entry name" value="WH-like_DNA-bd_sf"/>
</dbReference>
<comment type="caution">
    <text evidence="5">The sequence shown here is derived from an EMBL/GenBank/DDBJ whole genome shotgun (WGS) entry which is preliminary data.</text>
</comment>
<dbReference type="PANTHER" id="PTHR42756:SF1">
    <property type="entry name" value="TRANSCRIPTIONAL REPRESSOR OF EMRAB OPERON"/>
    <property type="match status" value="1"/>
</dbReference>
<protein>
    <submittedName>
        <fullName evidence="5">MarR family transcriptional regulator</fullName>
    </submittedName>
</protein>
<dbReference type="EMBL" id="JBBMFS010000003">
    <property type="protein sequence ID" value="MEQ2554449.1"/>
    <property type="molecule type" value="Genomic_DNA"/>
</dbReference>
<evidence type="ECO:0000259" key="4">
    <source>
        <dbReference type="PROSITE" id="PS50995"/>
    </source>
</evidence>
<dbReference type="PANTHER" id="PTHR42756">
    <property type="entry name" value="TRANSCRIPTIONAL REGULATOR, MARR"/>
    <property type="match status" value="1"/>
</dbReference>
<name>A0ABV1H423_9FIRM</name>
<keyword evidence="1" id="KW-0805">Transcription regulation</keyword>
<reference evidence="5" key="1">
    <citation type="submission" date="2024-03" db="EMBL/GenBank/DDBJ databases">
        <title>Human intestinal bacterial collection.</title>
        <authorList>
            <person name="Pauvert C."/>
            <person name="Hitch T.C.A."/>
            <person name="Clavel T."/>
        </authorList>
    </citation>
    <scope>NUCLEOTIDE SEQUENCE [LARGE SCALE GENOMIC DNA]</scope>
    <source>
        <strain evidence="5">CLA-AA-H89B</strain>
    </source>
</reference>
<evidence type="ECO:0000256" key="1">
    <source>
        <dbReference type="ARBA" id="ARBA00023015"/>
    </source>
</evidence>
<keyword evidence="6" id="KW-1185">Reference proteome</keyword>
<dbReference type="Pfam" id="PF01047">
    <property type="entry name" value="MarR"/>
    <property type="match status" value="1"/>
</dbReference>
<sequence>MKKEQIRNELFKIEVLRQRLMRPQFIALGLTVGQGQPRILKELLFEGSMTQKKLADACLLDVTTMSRTLDRMEQAGLLVRESNPDCRRSWLIALTDKGMDIAKKVQQIFEETDKIYCSNLSEKEAEQLFVLLQKVEDNISQNCK</sequence>
<keyword evidence="2" id="KW-0238">DNA-binding</keyword>
<dbReference type="SMART" id="SM00347">
    <property type="entry name" value="HTH_MARR"/>
    <property type="match status" value="1"/>
</dbReference>
<feature type="domain" description="HTH marR-type" evidence="4">
    <location>
        <begin position="3"/>
        <end position="137"/>
    </location>
</feature>
<evidence type="ECO:0000256" key="2">
    <source>
        <dbReference type="ARBA" id="ARBA00023125"/>
    </source>
</evidence>
<proteinExistence type="predicted"/>
<dbReference type="Proteomes" id="UP001546774">
    <property type="component" value="Unassembled WGS sequence"/>
</dbReference>
<evidence type="ECO:0000313" key="6">
    <source>
        <dbReference type="Proteomes" id="UP001546774"/>
    </source>
</evidence>
<dbReference type="SUPFAM" id="SSF46785">
    <property type="entry name" value="Winged helix' DNA-binding domain"/>
    <property type="match status" value="1"/>
</dbReference>